<dbReference type="Gene3D" id="1.20.1560.10">
    <property type="entry name" value="ABC transporter type 1, transmembrane domain"/>
    <property type="match status" value="1"/>
</dbReference>
<dbReference type="SUPFAM" id="SSF52540">
    <property type="entry name" value="P-loop containing nucleoside triphosphate hydrolases"/>
    <property type="match status" value="1"/>
</dbReference>
<reference evidence="12" key="1">
    <citation type="submission" date="2020-06" db="EMBL/GenBank/DDBJ databases">
        <title>Complete genome sequence of Candidatus Phytoplasma luffae NCHU2019.</title>
        <authorList>
            <person name="Cho S.-T."/>
            <person name="Tan C.-M."/>
            <person name="Li J.-R."/>
            <person name="Chien Y.-Y."/>
            <person name="Chiu Y.-C."/>
            <person name="Yang J.-Y."/>
            <person name="Kuo C.-H."/>
        </authorList>
    </citation>
    <scope>NUCLEOTIDE SEQUENCE</scope>
    <source>
        <strain evidence="12">NCHU2019</strain>
    </source>
</reference>
<dbReference type="InterPro" id="IPR039421">
    <property type="entry name" value="Type_1_exporter"/>
</dbReference>
<feature type="domain" description="ABC transporter" evidence="10">
    <location>
        <begin position="356"/>
        <end position="590"/>
    </location>
</feature>
<dbReference type="CDD" id="cd18547">
    <property type="entry name" value="ABC_6TM_Tm288_like"/>
    <property type="match status" value="1"/>
</dbReference>
<dbReference type="PROSITE" id="PS50929">
    <property type="entry name" value="ABC_TM1F"/>
    <property type="match status" value="1"/>
</dbReference>
<dbReference type="Pfam" id="PF00664">
    <property type="entry name" value="ABC_membrane"/>
    <property type="match status" value="1"/>
</dbReference>
<evidence type="ECO:0000256" key="5">
    <source>
        <dbReference type="ARBA" id="ARBA00022741"/>
    </source>
</evidence>
<evidence type="ECO:0000256" key="4">
    <source>
        <dbReference type="ARBA" id="ARBA00022692"/>
    </source>
</evidence>
<comment type="similarity">
    <text evidence="2">Belongs to the ABC transporter superfamily.</text>
</comment>
<dbReference type="PANTHER" id="PTHR43394">
    <property type="entry name" value="ATP-DEPENDENT PERMEASE MDL1, MITOCHONDRIAL"/>
    <property type="match status" value="1"/>
</dbReference>
<evidence type="ECO:0000259" key="11">
    <source>
        <dbReference type="PROSITE" id="PS50929"/>
    </source>
</evidence>
<keyword evidence="3" id="KW-0813">Transport</keyword>
<evidence type="ECO:0000256" key="6">
    <source>
        <dbReference type="ARBA" id="ARBA00022840"/>
    </source>
</evidence>
<dbReference type="GO" id="GO:0016887">
    <property type="term" value="F:ATP hydrolysis activity"/>
    <property type="evidence" value="ECO:0007669"/>
    <property type="project" value="InterPro"/>
</dbReference>
<dbReference type="InterPro" id="IPR011527">
    <property type="entry name" value="ABC1_TM_dom"/>
</dbReference>
<dbReference type="CDD" id="cd03254">
    <property type="entry name" value="ABCC_Glucan_exporter_like"/>
    <property type="match status" value="1"/>
</dbReference>
<keyword evidence="4 9" id="KW-0812">Transmembrane</keyword>
<evidence type="ECO:0000256" key="9">
    <source>
        <dbReference type="SAM" id="Phobius"/>
    </source>
</evidence>
<dbReference type="Pfam" id="PF00005">
    <property type="entry name" value="ABC_tran"/>
    <property type="match status" value="1"/>
</dbReference>
<dbReference type="AlphaFoldDB" id="A0A975INU9"/>
<accession>A0A975INU9</accession>
<dbReference type="InterPro" id="IPR027417">
    <property type="entry name" value="P-loop_NTPase"/>
</dbReference>
<dbReference type="GO" id="GO:0005886">
    <property type="term" value="C:plasma membrane"/>
    <property type="evidence" value="ECO:0007669"/>
    <property type="project" value="UniProtKB-SubCell"/>
</dbReference>
<organism evidence="12 13">
    <name type="scientific">Loofah witches'-broom phytoplasma</name>
    <dbReference type="NCBI Taxonomy" id="35773"/>
    <lineage>
        <taxon>Bacteria</taxon>
        <taxon>Bacillati</taxon>
        <taxon>Mycoplasmatota</taxon>
        <taxon>Mollicutes</taxon>
        <taxon>Acholeplasmatales</taxon>
        <taxon>Acholeplasmataceae</taxon>
        <taxon>Candidatus Phytoplasma</taxon>
        <taxon>16SrVIII (Loofah witches'-broom group)</taxon>
    </lineage>
</organism>
<feature type="transmembrane region" description="Helical" evidence="9">
    <location>
        <begin position="63"/>
        <end position="84"/>
    </location>
</feature>
<evidence type="ECO:0000313" key="13">
    <source>
        <dbReference type="Proteomes" id="UP000672038"/>
    </source>
</evidence>
<keyword evidence="8 9" id="KW-0472">Membrane</keyword>
<keyword evidence="7 9" id="KW-1133">Transmembrane helix</keyword>
<evidence type="ECO:0000256" key="8">
    <source>
        <dbReference type="ARBA" id="ARBA00023136"/>
    </source>
</evidence>
<keyword evidence="13" id="KW-1185">Reference proteome</keyword>
<dbReference type="SUPFAM" id="SSF90123">
    <property type="entry name" value="ABC transporter transmembrane region"/>
    <property type="match status" value="1"/>
</dbReference>
<evidence type="ECO:0000256" key="2">
    <source>
        <dbReference type="ARBA" id="ARBA00005417"/>
    </source>
</evidence>
<dbReference type="SMART" id="SM00382">
    <property type="entry name" value="AAA"/>
    <property type="match status" value="1"/>
</dbReference>
<name>A0A975INU9_LOWBP</name>
<feature type="transmembrane region" description="Helical" evidence="9">
    <location>
        <begin position="245"/>
        <end position="268"/>
    </location>
</feature>
<dbReference type="RefSeq" id="WP_210954691.1">
    <property type="nucleotide sequence ID" value="NZ_CP054393.1"/>
</dbReference>
<feature type="transmembrane region" description="Helical" evidence="9">
    <location>
        <begin position="15"/>
        <end position="35"/>
    </location>
</feature>
<dbReference type="FunFam" id="3.40.50.300:FF:000287">
    <property type="entry name" value="Multidrug ABC transporter ATP-binding protein"/>
    <property type="match status" value="1"/>
</dbReference>
<evidence type="ECO:0000259" key="10">
    <source>
        <dbReference type="PROSITE" id="PS50893"/>
    </source>
</evidence>
<keyword evidence="5" id="KW-0547">Nucleotide-binding</keyword>
<evidence type="ECO:0000256" key="1">
    <source>
        <dbReference type="ARBA" id="ARBA00004651"/>
    </source>
</evidence>
<feature type="domain" description="ABC transmembrane type-1" evidence="11">
    <location>
        <begin position="17"/>
        <end position="323"/>
    </location>
</feature>
<dbReference type="PROSITE" id="PS50893">
    <property type="entry name" value="ABC_TRANSPORTER_2"/>
    <property type="match status" value="1"/>
</dbReference>
<dbReference type="InterPro" id="IPR036640">
    <property type="entry name" value="ABC1_TM_sf"/>
</dbReference>
<dbReference type="GO" id="GO:0005524">
    <property type="term" value="F:ATP binding"/>
    <property type="evidence" value="ECO:0007669"/>
    <property type="project" value="UniProtKB-KW"/>
</dbReference>
<feature type="transmembrane region" description="Helical" evidence="9">
    <location>
        <begin position="168"/>
        <end position="185"/>
    </location>
</feature>
<sequence length="594" mass="69116">MKKIFSYLKPFRKKITISISIIFIIAIVQSMIPLLEGKQIFQYIKNYYVDGSEENEAKYKKHIISFLLFILALYFCCFLGKFIYNKLLVTTIHKSVQNIRQDIYMKINKLPIKYFDQNTVGDIMNKLTNNMDIVSNGLQQTFASSIYSFFRITMLLTCMFWVHWRLGLIVFFMIPSSFLIIFIINKKTRNIFIERFNQTSIYNSFLQEKLTGHKEILLYNQQENSIKEFKKINQNLSDFMFKSNFFSNITFPIVNFIKYFILAIIIIISQQLLYKGSSDTTTILYKLGFVGIQLYIFQSFIEYIWALGGPINELSHIFVVIQSTKAAMYKISEFLSEYEEKDNPETITIDKAEGYVNFDNVSFGYHPNKFIIENMNLSVEKNQTIAIVGSTGSGKTTLINLLTRFYDIDKGSITIDGIDIRNLTKQNLRTIVGLVLQDIWLFPDTILENIKYGNPNKTDEEAIEMAKQTHLHEFVIQKEKGYNTVLNEELNNLSQGEKQLITITRTLLQDPSILILDEATSTIDTQIELILQKSIQRILKNKTSFVIAHRLSTIVNADVIVVLQQGKIIEKGNHRELLEKKGFYYNLYQSQFQK</sequence>
<dbReference type="InterPro" id="IPR003593">
    <property type="entry name" value="AAA+_ATPase"/>
</dbReference>
<protein>
    <submittedName>
        <fullName evidence="12">ABC-type multidrug/protein/lipid transport system ATP-binding and permease protein</fullName>
    </submittedName>
</protein>
<dbReference type="KEGG" id="pluf:LFWB_7380"/>
<gene>
    <name evidence="12" type="primary">evbH</name>
    <name evidence="12" type="ORF">LFWB_7380</name>
</gene>
<comment type="subcellular location">
    <subcellularLocation>
        <location evidence="1">Cell membrane</location>
        <topology evidence="1">Multi-pass membrane protein</topology>
    </subcellularLocation>
</comment>
<dbReference type="Proteomes" id="UP000672038">
    <property type="component" value="Chromosome"/>
</dbReference>
<evidence type="ECO:0000256" key="3">
    <source>
        <dbReference type="ARBA" id="ARBA00022448"/>
    </source>
</evidence>
<dbReference type="GO" id="GO:0015421">
    <property type="term" value="F:ABC-type oligopeptide transporter activity"/>
    <property type="evidence" value="ECO:0007669"/>
    <property type="project" value="TreeGrafter"/>
</dbReference>
<keyword evidence="6 12" id="KW-0067">ATP-binding</keyword>
<dbReference type="InterPro" id="IPR003439">
    <property type="entry name" value="ABC_transporter-like_ATP-bd"/>
</dbReference>
<evidence type="ECO:0000256" key="7">
    <source>
        <dbReference type="ARBA" id="ARBA00022989"/>
    </source>
</evidence>
<proteinExistence type="inferred from homology"/>
<evidence type="ECO:0000313" key="12">
    <source>
        <dbReference type="EMBL" id="QTX03291.1"/>
    </source>
</evidence>
<dbReference type="Gene3D" id="3.40.50.300">
    <property type="entry name" value="P-loop containing nucleotide triphosphate hydrolases"/>
    <property type="match status" value="1"/>
</dbReference>
<dbReference type="PANTHER" id="PTHR43394:SF1">
    <property type="entry name" value="ATP-BINDING CASSETTE SUB-FAMILY B MEMBER 10, MITOCHONDRIAL"/>
    <property type="match status" value="1"/>
</dbReference>
<dbReference type="EMBL" id="CP054393">
    <property type="protein sequence ID" value="QTX03291.1"/>
    <property type="molecule type" value="Genomic_DNA"/>
</dbReference>